<keyword evidence="4" id="KW-1185">Reference proteome</keyword>
<sequence>MKKYFIIIPSLLLCIIFASCRDDFAFSNSTGDLGFSQDTVFLDTVFTNIGSSTRTFKVYNNSSDDIVIPRVALAQGESSKYRLAVDGIPGRIFENVELLAKDSLFVFVETTIDINDFSSGDEFLYTDTIEFDSGPNQQKVELVTLVQDAIFLFPERDAQGIEETLLLGTTDDGEDIRISGFFLDDTELTLTAAKPYVIYGYAGVPPNKTLTIDAGARLHFHNGSGIIVANEGSLQVNGLPSSTEELENEVIFEGDRLEPTYTDIAGQWGAIWLTAGSKNNIINNATIKNASVGIIMDSSNTTSTGATLKLNNTQIYNSSNSGLIGTTAHIEAENLVINNSGQSSLVLRLGGEYNFNNCTIANYWDNSFRQDPTLFISNIIPNTDLSEDLINASFTNCIIYGDRDIEYILADDGVSQFNFSFENSLLKFNDRFDDFVGFTNYDFTDVSVYNQCTFNVDPIFKDEDNNLLQIDNSGGANGIANPASATTNDILDNPRSAAPDAGAYESTDLSAG</sequence>
<protein>
    <recommendedName>
        <fullName evidence="5">Right handed beta helix domain-containing protein</fullName>
    </recommendedName>
</protein>
<feature type="signal peptide" evidence="2">
    <location>
        <begin position="1"/>
        <end position="21"/>
    </location>
</feature>
<evidence type="ECO:0000313" key="3">
    <source>
        <dbReference type="EMBL" id="MBF4983471.1"/>
    </source>
</evidence>
<keyword evidence="2" id="KW-0732">Signal</keyword>
<comment type="caution">
    <text evidence="3">The sequence shown here is derived from an EMBL/GenBank/DDBJ whole genome shotgun (WGS) entry which is preliminary data.</text>
</comment>
<dbReference type="PROSITE" id="PS51257">
    <property type="entry name" value="PROKAR_LIPOPROTEIN"/>
    <property type="match status" value="1"/>
</dbReference>
<accession>A0ABS0A2S9</accession>
<organism evidence="3 4">
    <name type="scientific">Nonlabens mediterrranea</name>
    <dbReference type="NCBI Taxonomy" id="1419947"/>
    <lineage>
        <taxon>Bacteria</taxon>
        <taxon>Pseudomonadati</taxon>
        <taxon>Bacteroidota</taxon>
        <taxon>Flavobacteriia</taxon>
        <taxon>Flavobacteriales</taxon>
        <taxon>Flavobacteriaceae</taxon>
        <taxon>Nonlabens</taxon>
    </lineage>
</organism>
<evidence type="ECO:0000313" key="4">
    <source>
        <dbReference type="Proteomes" id="UP001194729"/>
    </source>
</evidence>
<reference evidence="3 4" key="1">
    <citation type="submission" date="2020-11" db="EMBL/GenBank/DDBJ databases">
        <title>P. mediterranea TC4 genome.</title>
        <authorList>
            <person name="Molmeret M."/>
        </authorList>
    </citation>
    <scope>NUCLEOTIDE SEQUENCE [LARGE SCALE GENOMIC DNA]</scope>
    <source>
        <strain evidence="3 4">TC4</strain>
    </source>
</reference>
<evidence type="ECO:0008006" key="5">
    <source>
        <dbReference type="Google" id="ProtNLM"/>
    </source>
</evidence>
<dbReference type="SUPFAM" id="SSF51126">
    <property type="entry name" value="Pectin lyase-like"/>
    <property type="match status" value="1"/>
</dbReference>
<evidence type="ECO:0000256" key="2">
    <source>
        <dbReference type="SAM" id="SignalP"/>
    </source>
</evidence>
<dbReference type="InterPro" id="IPR011050">
    <property type="entry name" value="Pectin_lyase_fold/virulence"/>
</dbReference>
<dbReference type="EMBL" id="JADKYU010000202">
    <property type="protein sequence ID" value="MBF4983471.1"/>
    <property type="molecule type" value="Genomic_DNA"/>
</dbReference>
<feature type="region of interest" description="Disordered" evidence="1">
    <location>
        <begin position="488"/>
        <end position="512"/>
    </location>
</feature>
<gene>
    <name evidence="3" type="ORF">FNJ87_03685</name>
</gene>
<evidence type="ECO:0000256" key="1">
    <source>
        <dbReference type="SAM" id="MobiDB-lite"/>
    </source>
</evidence>
<dbReference type="Proteomes" id="UP001194729">
    <property type="component" value="Unassembled WGS sequence"/>
</dbReference>
<proteinExistence type="predicted"/>
<feature type="chain" id="PRO_5045990772" description="Right handed beta helix domain-containing protein" evidence="2">
    <location>
        <begin position="22"/>
        <end position="512"/>
    </location>
</feature>
<name>A0ABS0A2S9_9FLAO</name>